<name>A0A2N3N8J7_9PEZI</name>
<comment type="caution">
    <text evidence="2">The sequence shown here is derived from an EMBL/GenBank/DDBJ whole genome shotgun (WGS) entry which is preliminary data.</text>
</comment>
<dbReference type="Pfam" id="PF26639">
    <property type="entry name" value="Het-6_barrel"/>
    <property type="match status" value="1"/>
</dbReference>
<dbReference type="Pfam" id="PF06985">
    <property type="entry name" value="HET"/>
    <property type="match status" value="1"/>
</dbReference>
<organism evidence="2 3">
    <name type="scientific">Lomentospora prolificans</name>
    <dbReference type="NCBI Taxonomy" id="41688"/>
    <lineage>
        <taxon>Eukaryota</taxon>
        <taxon>Fungi</taxon>
        <taxon>Dikarya</taxon>
        <taxon>Ascomycota</taxon>
        <taxon>Pezizomycotina</taxon>
        <taxon>Sordariomycetes</taxon>
        <taxon>Hypocreomycetidae</taxon>
        <taxon>Microascales</taxon>
        <taxon>Microascaceae</taxon>
        <taxon>Lomentospora</taxon>
    </lineage>
</organism>
<dbReference type="InParanoid" id="A0A2N3N8J7"/>
<keyword evidence="3" id="KW-1185">Reference proteome</keyword>
<evidence type="ECO:0000259" key="1">
    <source>
        <dbReference type="Pfam" id="PF06985"/>
    </source>
</evidence>
<gene>
    <name evidence="2" type="ORF">jhhlp_004822</name>
</gene>
<dbReference type="AlphaFoldDB" id="A0A2N3N8J7"/>
<dbReference type="PANTHER" id="PTHR24148:SF64">
    <property type="entry name" value="HETEROKARYON INCOMPATIBILITY DOMAIN-CONTAINING PROTEIN"/>
    <property type="match status" value="1"/>
</dbReference>
<dbReference type="OrthoDB" id="4587016at2759"/>
<proteinExistence type="predicted"/>
<dbReference type="InterPro" id="IPR052895">
    <property type="entry name" value="HetReg/Transcr_Mod"/>
</dbReference>
<accession>A0A2N3N8J7</accession>
<feature type="domain" description="Heterokaryon incompatibility" evidence="1">
    <location>
        <begin position="22"/>
        <end position="199"/>
    </location>
</feature>
<dbReference type="PANTHER" id="PTHR24148">
    <property type="entry name" value="ANKYRIN REPEAT DOMAIN-CONTAINING PROTEIN 39 HOMOLOG-RELATED"/>
    <property type="match status" value="1"/>
</dbReference>
<protein>
    <recommendedName>
        <fullName evidence="1">Heterokaryon incompatibility domain-containing protein</fullName>
    </recommendedName>
</protein>
<evidence type="ECO:0000313" key="2">
    <source>
        <dbReference type="EMBL" id="PKS08769.1"/>
    </source>
</evidence>
<dbReference type="Proteomes" id="UP000233524">
    <property type="component" value="Unassembled WGS sequence"/>
</dbReference>
<reference evidence="2 3" key="1">
    <citation type="journal article" date="2017" name="G3 (Bethesda)">
        <title>First Draft Genome Sequence of the Pathogenic Fungus Lomentospora prolificans (Formerly Scedosporium prolificans).</title>
        <authorList>
            <person name="Luo R."/>
            <person name="Zimin A."/>
            <person name="Workman R."/>
            <person name="Fan Y."/>
            <person name="Pertea G."/>
            <person name="Grossman N."/>
            <person name="Wear M.P."/>
            <person name="Jia B."/>
            <person name="Miller H."/>
            <person name="Casadevall A."/>
            <person name="Timp W."/>
            <person name="Zhang S.X."/>
            <person name="Salzberg S.L."/>
        </authorList>
    </citation>
    <scope>NUCLEOTIDE SEQUENCE [LARGE SCALE GENOMIC DNA]</scope>
    <source>
        <strain evidence="2 3">JHH-5317</strain>
    </source>
</reference>
<sequence length="481" mass="54428">MDQSSLVSCTMTEVSLDDPPAYVALSYAWGDANNKRPILVNGAVFQATENLEISLQHLRLREDARVIWIDAICINQNDYEEKSEQVQQMGQVYAKASLVISWLGPASINSEAAMKWMAHYGGLAHKLGIGSEPKLRLRIALKELDQGGGEGMNPELVEFLRTLSHEFDGWDPSDPLSAVTGLHQLFSRTYWTRTWTVQEVVLGKELQFMCGHLVVSEDHLHHSLRLVRNYAHYQLLLDAERATVQRLHDSTRTREAMSSIPTANPIIKLKLRRSRSARKCQFVTLIRHIYKFKATDPRDKVFSLLGMASDATKFGITPDYSKTYRDVYTHTTEMLIRHGYLEILSQLLDEVQQTGRVWDSDHMAHWFYDLEELSRPTLGHDKAAQLRAVWRTAVADQDMRQGETKARLTENIVNRLVDGVDASDIEPGDLVVLILGASVPFLFRKKTVGEKLRLIGEAYVHTIMDGEAVTGESQISTILVE</sequence>
<evidence type="ECO:0000313" key="3">
    <source>
        <dbReference type="Proteomes" id="UP000233524"/>
    </source>
</evidence>
<dbReference type="EMBL" id="NLAX01000094">
    <property type="protein sequence ID" value="PKS08769.1"/>
    <property type="molecule type" value="Genomic_DNA"/>
</dbReference>
<dbReference type="InterPro" id="IPR010730">
    <property type="entry name" value="HET"/>
</dbReference>
<dbReference type="VEuPathDB" id="FungiDB:jhhlp_004822"/>